<protein>
    <recommendedName>
        <fullName evidence="10">Phosphate transport system permease protein</fullName>
    </recommendedName>
</protein>
<dbReference type="AlphaFoldDB" id="A0A1M6Q9V7"/>
<evidence type="ECO:0000256" key="2">
    <source>
        <dbReference type="ARBA" id="ARBA00007069"/>
    </source>
</evidence>
<keyword evidence="3 9" id="KW-0813">Transport</keyword>
<evidence type="ECO:0000256" key="10">
    <source>
        <dbReference type="RuleBase" id="RU363054"/>
    </source>
</evidence>
<proteinExistence type="inferred from homology"/>
<feature type="transmembrane region" description="Helical" evidence="9">
    <location>
        <begin position="12"/>
        <end position="36"/>
    </location>
</feature>
<evidence type="ECO:0000313" key="12">
    <source>
        <dbReference type="EMBL" id="SHK16873.1"/>
    </source>
</evidence>
<dbReference type="SUPFAM" id="SSF161098">
    <property type="entry name" value="MetI-like"/>
    <property type="match status" value="1"/>
</dbReference>
<evidence type="ECO:0000256" key="7">
    <source>
        <dbReference type="ARBA" id="ARBA00022989"/>
    </source>
</evidence>
<dbReference type="STRING" id="1121266.SAMN02745883_01451"/>
<dbReference type="GO" id="GO:0006817">
    <property type="term" value="P:phosphate ion transport"/>
    <property type="evidence" value="ECO:0007669"/>
    <property type="project" value="UniProtKB-KW"/>
</dbReference>
<organism evidence="12 13">
    <name type="scientific">Caminicella sporogenes DSM 14501</name>
    <dbReference type="NCBI Taxonomy" id="1121266"/>
    <lineage>
        <taxon>Bacteria</taxon>
        <taxon>Bacillati</taxon>
        <taxon>Bacillota</taxon>
        <taxon>Clostridia</taxon>
        <taxon>Peptostreptococcales</taxon>
        <taxon>Caminicellaceae</taxon>
        <taxon>Caminicella</taxon>
    </lineage>
</organism>
<feature type="transmembrane region" description="Helical" evidence="9">
    <location>
        <begin position="113"/>
        <end position="136"/>
    </location>
</feature>
<keyword evidence="7 9" id="KW-1133">Transmembrane helix</keyword>
<evidence type="ECO:0000256" key="8">
    <source>
        <dbReference type="ARBA" id="ARBA00023136"/>
    </source>
</evidence>
<dbReference type="PANTHER" id="PTHR30425:SF1">
    <property type="entry name" value="PHOSPHATE TRANSPORT SYSTEM PERMEASE PROTEIN PSTC"/>
    <property type="match status" value="1"/>
</dbReference>
<evidence type="ECO:0000313" key="13">
    <source>
        <dbReference type="Proteomes" id="UP000184082"/>
    </source>
</evidence>
<evidence type="ECO:0000256" key="6">
    <source>
        <dbReference type="ARBA" id="ARBA00022692"/>
    </source>
</evidence>
<dbReference type="Pfam" id="PF00528">
    <property type="entry name" value="BPD_transp_1"/>
    <property type="match status" value="1"/>
</dbReference>
<dbReference type="PANTHER" id="PTHR30425">
    <property type="entry name" value="PHOSPHATE TRANSPORT SYSTEM PERMEASE PROTEIN PST"/>
    <property type="match status" value="1"/>
</dbReference>
<dbReference type="InterPro" id="IPR011864">
    <property type="entry name" value="Phosphate_PstC"/>
</dbReference>
<dbReference type="RefSeq" id="WP_072967075.1">
    <property type="nucleotide sequence ID" value="NZ_FRAJ01000010.1"/>
</dbReference>
<gene>
    <name evidence="12" type="ORF">SAMN02745883_01451</name>
</gene>
<reference evidence="12 13" key="1">
    <citation type="submission" date="2016-11" db="EMBL/GenBank/DDBJ databases">
        <authorList>
            <person name="Jaros S."/>
            <person name="Januszkiewicz K."/>
            <person name="Wedrychowicz H."/>
        </authorList>
    </citation>
    <scope>NUCLEOTIDE SEQUENCE [LARGE SCALE GENOMIC DNA]</scope>
    <source>
        <strain evidence="12 13">DSM 14501</strain>
    </source>
</reference>
<keyword evidence="6 9" id="KW-0812">Transmembrane</keyword>
<dbReference type="CDD" id="cd06261">
    <property type="entry name" value="TM_PBP2"/>
    <property type="match status" value="1"/>
</dbReference>
<comment type="subcellular location">
    <subcellularLocation>
        <location evidence="1 9">Cell membrane</location>
        <topology evidence="1 9">Multi-pass membrane protein</topology>
    </subcellularLocation>
</comment>
<evidence type="ECO:0000256" key="5">
    <source>
        <dbReference type="ARBA" id="ARBA00022592"/>
    </source>
</evidence>
<feature type="transmembrane region" description="Helical" evidence="9">
    <location>
        <begin position="76"/>
        <end position="101"/>
    </location>
</feature>
<feature type="domain" description="ABC transmembrane type-1" evidence="11">
    <location>
        <begin position="72"/>
        <end position="282"/>
    </location>
</feature>
<dbReference type="NCBIfam" id="TIGR02138">
    <property type="entry name" value="phosphate_pstC"/>
    <property type="match status" value="1"/>
</dbReference>
<feature type="transmembrane region" description="Helical" evidence="9">
    <location>
        <begin position="259"/>
        <end position="285"/>
    </location>
</feature>
<dbReference type="InterPro" id="IPR051124">
    <property type="entry name" value="Phosphate_Transport_Permease"/>
</dbReference>
<dbReference type="InterPro" id="IPR000515">
    <property type="entry name" value="MetI-like"/>
</dbReference>
<name>A0A1M6Q9V7_9FIRM</name>
<dbReference type="GO" id="GO:0005886">
    <property type="term" value="C:plasma membrane"/>
    <property type="evidence" value="ECO:0007669"/>
    <property type="project" value="UniProtKB-SubCell"/>
</dbReference>
<dbReference type="PROSITE" id="PS50928">
    <property type="entry name" value="ABC_TM1"/>
    <property type="match status" value="1"/>
</dbReference>
<feature type="transmembrane region" description="Helical" evidence="9">
    <location>
        <begin position="148"/>
        <end position="171"/>
    </location>
</feature>
<dbReference type="EMBL" id="FRAJ01000010">
    <property type="protein sequence ID" value="SHK16873.1"/>
    <property type="molecule type" value="Genomic_DNA"/>
</dbReference>
<evidence type="ECO:0000256" key="4">
    <source>
        <dbReference type="ARBA" id="ARBA00022475"/>
    </source>
</evidence>
<keyword evidence="13" id="KW-1185">Reference proteome</keyword>
<dbReference type="InterPro" id="IPR035906">
    <property type="entry name" value="MetI-like_sf"/>
</dbReference>
<dbReference type="GO" id="GO:0005315">
    <property type="term" value="F:phosphate transmembrane transporter activity"/>
    <property type="evidence" value="ECO:0007669"/>
    <property type="project" value="InterPro"/>
</dbReference>
<comment type="function">
    <text evidence="10">Part of the binding-protein-dependent transport system for phosphate; probably responsible for the translocation of the substrate across the membrane.</text>
</comment>
<comment type="similarity">
    <text evidence="2 10">Belongs to the binding-protein-dependent transport system permease family. CysTW subfamily.</text>
</comment>
<feature type="transmembrane region" description="Helical" evidence="9">
    <location>
        <begin position="192"/>
        <end position="214"/>
    </location>
</feature>
<dbReference type="Gene3D" id="1.10.3720.10">
    <property type="entry name" value="MetI-like"/>
    <property type="match status" value="1"/>
</dbReference>
<dbReference type="Proteomes" id="UP000184082">
    <property type="component" value="Unassembled WGS sequence"/>
</dbReference>
<evidence type="ECO:0000256" key="3">
    <source>
        <dbReference type="ARBA" id="ARBA00022448"/>
    </source>
</evidence>
<accession>A0A1M6Q9V7</accession>
<evidence type="ECO:0000256" key="9">
    <source>
        <dbReference type="RuleBase" id="RU363032"/>
    </source>
</evidence>
<keyword evidence="4 10" id="KW-1003">Cell membrane</keyword>
<evidence type="ECO:0000259" key="11">
    <source>
        <dbReference type="PROSITE" id="PS50928"/>
    </source>
</evidence>
<keyword evidence="8 9" id="KW-0472">Membrane</keyword>
<keyword evidence="5 10" id="KW-0592">Phosphate transport</keyword>
<sequence length="294" mass="33077">MNIRIYRKIEIIFAFFMKIFTSFSVLLLAFIIFFIVKESFELFQSISICKFIFSDTWRPTSEPFEVGILPMILGSLYVSMLSMVISLPISVGISIFLNIILTKSMRKLMRVIVDLMAGIPSVVYGFWGLLVIVKFFEDKLSFCTGESVLAAGLLLSIMIIPYIVAACDESVKKILDNYKNTSMALGVSKWHMVRYLILPSCLRAVFLASILGFGRALGETMAVMMVIGNSPIYPKLLGRAQTIPGLIALEMGGAEVGSIHYHGLFASGFILMFILFIINAAFYYIRKNYIDDRY</sequence>
<evidence type="ECO:0000256" key="1">
    <source>
        <dbReference type="ARBA" id="ARBA00004651"/>
    </source>
</evidence>